<dbReference type="OrthoDB" id="6282766at2"/>
<organism evidence="1 2">
    <name type="scientific">Kinneretia aquatilis</name>
    <dbReference type="NCBI Taxonomy" id="2070761"/>
    <lineage>
        <taxon>Bacteria</taxon>
        <taxon>Pseudomonadati</taxon>
        <taxon>Pseudomonadota</taxon>
        <taxon>Betaproteobacteria</taxon>
        <taxon>Burkholderiales</taxon>
        <taxon>Sphaerotilaceae</taxon>
        <taxon>Roseateles</taxon>
    </lineage>
</organism>
<comment type="caution">
    <text evidence="1">The sequence shown here is derived from an EMBL/GenBank/DDBJ whole genome shotgun (WGS) entry which is preliminary data.</text>
</comment>
<evidence type="ECO:0000313" key="2">
    <source>
        <dbReference type="Proteomes" id="UP000235916"/>
    </source>
</evidence>
<dbReference type="RefSeq" id="WP_102768896.1">
    <property type="nucleotide sequence ID" value="NZ_POSP01000003.1"/>
</dbReference>
<keyword evidence="2" id="KW-1185">Reference proteome</keyword>
<gene>
    <name evidence="1" type="ORF">C1O66_16560</name>
</gene>
<dbReference type="EMBL" id="POSP01000003">
    <property type="protein sequence ID" value="PND38979.1"/>
    <property type="molecule type" value="Genomic_DNA"/>
</dbReference>
<dbReference type="Proteomes" id="UP000235916">
    <property type="component" value="Unassembled WGS sequence"/>
</dbReference>
<reference evidence="1 2" key="1">
    <citation type="submission" date="2018-01" db="EMBL/GenBank/DDBJ databases">
        <title>Draft genome sequence of Paucibacter aquatile CR182 isolated from freshwater of the Nakdong River.</title>
        <authorList>
            <person name="Choi A."/>
            <person name="Chung E.J."/>
        </authorList>
    </citation>
    <scope>NUCLEOTIDE SEQUENCE [LARGE SCALE GENOMIC DNA]</scope>
    <source>
        <strain evidence="1 2">CR182</strain>
    </source>
</reference>
<proteinExistence type="predicted"/>
<sequence>MPERFADDDAGLTRAVWSSGHKRRLGAGLLWAALATLGSWPLNPAAAATLPPAAAPPAQRLRFEYHSSFLMNLHHFLLDASRRREALPPEQAACTLEEGEHTALNQARDFYAGQFERRHPLFDEGLSAIKQALRQADDGRVRAQGLEGVPEPLAQQLDAAAPGYRRCIWPAHEASNRRWIEQAQALDARFGAAVQARLERQLTQTFTRQPLRTDLVWATGSREGAYSSDEPEHVVMPSGRSDYQGDAALEMLYHEASHVGVMRPLFLSMAEALKTTPRPNAQQLWHALQFYTVGLAVQEVLRQDGGREYTSYAERADLYRLARWQHALPAIQAHWLPWLREGRPAFADAVEALVRALPQQAPAD</sequence>
<evidence type="ECO:0000313" key="1">
    <source>
        <dbReference type="EMBL" id="PND38979.1"/>
    </source>
</evidence>
<name>A0A2N8KZT2_9BURK</name>
<accession>A0A2N8KZT2</accession>
<dbReference type="AlphaFoldDB" id="A0A2N8KZT2"/>
<protein>
    <submittedName>
        <fullName evidence="1">Uncharacterized protein</fullName>
    </submittedName>
</protein>